<organism evidence="1 2">
    <name type="scientific">Neobacillus novalis</name>
    <dbReference type="NCBI Taxonomy" id="220687"/>
    <lineage>
        <taxon>Bacteria</taxon>
        <taxon>Bacillati</taxon>
        <taxon>Bacillota</taxon>
        <taxon>Bacilli</taxon>
        <taxon>Bacillales</taxon>
        <taxon>Bacillaceae</taxon>
        <taxon>Neobacillus</taxon>
    </lineage>
</organism>
<proteinExistence type="predicted"/>
<reference evidence="1" key="1">
    <citation type="submission" date="2023-05" db="EMBL/GenBank/DDBJ databases">
        <title>Comparative genomics of Bacillaceae isolates and their secondary metabolite potential.</title>
        <authorList>
            <person name="Song L."/>
            <person name="Nielsen L.J."/>
            <person name="Mohite O."/>
            <person name="Xu X."/>
            <person name="Weber T."/>
            <person name="Kovacs A.T."/>
        </authorList>
    </citation>
    <scope>NUCLEOTIDE SEQUENCE</scope>
    <source>
        <strain evidence="1">XLM17</strain>
    </source>
</reference>
<gene>
    <name evidence="1" type="ORF">QNH39_13150</name>
</gene>
<sequence>MQNIGVDFKLRVYSQRWGHRDNIYLKKTENGWSIVTLKLRGVESDKHGAPGIIKAFESESISYPADIGYFLSDLWDASQIKSEEEIQRYFDQLADWISHTEETKPNFGPLHI</sequence>
<dbReference type="Gene3D" id="3.30.2210.10">
    <property type="entry name" value="Integron cassette protein superfamily"/>
    <property type="match status" value="1"/>
</dbReference>
<dbReference type="InterPro" id="IPR048474">
    <property type="entry name" value="M1E1E6-like_sf"/>
</dbReference>
<dbReference type="EMBL" id="CP126114">
    <property type="protein sequence ID" value="WHY88718.1"/>
    <property type="molecule type" value="Genomic_DNA"/>
</dbReference>
<evidence type="ECO:0000313" key="2">
    <source>
        <dbReference type="Proteomes" id="UP001178288"/>
    </source>
</evidence>
<dbReference type="Proteomes" id="UP001178288">
    <property type="component" value="Chromosome"/>
</dbReference>
<dbReference type="RefSeq" id="WP_066087064.1">
    <property type="nucleotide sequence ID" value="NZ_CP126114.1"/>
</dbReference>
<protein>
    <submittedName>
        <fullName evidence="1">Uncharacterized protein</fullName>
    </submittedName>
</protein>
<evidence type="ECO:0000313" key="1">
    <source>
        <dbReference type="EMBL" id="WHY88718.1"/>
    </source>
</evidence>
<dbReference type="AlphaFoldDB" id="A0AA95MW08"/>
<name>A0AA95MW08_9BACI</name>
<accession>A0AA95MW08</accession>
<keyword evidence="2" id="KW-1185">Reference proteome</keyword>
<dbReference type="KEGG" id="nnv:QNH39_13150"/>